<evidence type="ECO:0000256" key="1">
    <source>
        <dbReference type="SAM" id="SignalP"/>
    </source>
</evidence>
<dbReference type="EMBL" id="JAKLTN010000002">
    <property type="protein sequence ID" value="MCG2578188.1"/>
    <property type="molecule type" value="Genomic_DNA"/>
</dbReference>
<dbReference type="RefSeq" id="WP_275711518.1">
    <property type="nucleotide sequence ID" value="NZ_JAKLTN010000002.1"/>
</dbReference>
<dbReference type="Pfam" id="PF06934">
    <property type="entry name" value="CTI"/>
    <property type="match status" value="1"/>
</dbReference>
<accession>A0ABS9K4U1</accession>
<organism evidence="2 3">
    <name type="scientific">Dechloromonas hankyongensis</name>
    <dbReference type="NCBI Taxonomy" id="2908002"/>
    <lineage>
        <taxon>Bacteria</taxon>
        <taxon>Pseudomonadati</taxon>
        <taxon>Pseudomonadota</taxon>
        <taxon>Betaproteobacteria</taxon>
        <taxon>Rhodocyclales</taxon>
        <taxon>Azonexaceae</taxon>
        <taxon>Dechloromonas</taxon>
    </lineage>
</organism>
<dbReference type="InterPro" id="IPR010706">
    <property type="entry name" value="Fatty_acid_cis-trans_isomerase"/>
</dbReference>
<feature type="chain" id="PRO_5045640891" evidence="1">
    <location>
        <begin position="20"/>
        <end position="780"/>
    </location>
</feature>
<keyword evidence="2" id="KW-0413">Isomerase</keyword>
<comment type="caution">
    <text evidence="2">The sequence shown here is derived from an EMBL/GenBank/DDBJ whole genome shotgun (WGS) entry which is preliminary data.</text>
</comment>
<protein>
    <submittedName>
        <fullName evidence="2">Fatty acid cis/trans isomerase</fullName>
    </submittedName>
</protein>
<evidence type="ECO:0000313" key="2">
    <source>
        <dbReference type="EMBL" id="MCG2578188.1"/>
    </source>
</evidence>
<gene>
    <name evidence="2" type="ORF">LZ012_14425</name>
</gene>
<dbReference type="GO" id="GO:0016853">
    <property type="term" value="F:isomerase activity"/>
    <property type="evidence" value="ECO:0007669"/>
    <property type="project" value="UniProtKB-KW"/>
</dbReference>
<dbReference type="Proteomes" id="UP001165384">
    <property type="component" value="Unassembled WGS sequence"/>
</dbReference>
<proteinExistence type="predicted"/>
<feature type="signal peptide" evidence="1">
    <location>
        <begin position="1"/>
        <end position="19"/>
    </location>
</feature>
<reference evidence="2" key="1">
    <citation type="submission" date="2022-01" db="EMBL/GenBank/DDBJ databases">
        <authorList>
            <person name="Jo J.-H."/>
            <person name="Im W.-T."/>
        </authorList>
    </citation>
    <scope>NUCLEOTIDE SEQUENCE</scope>
    <source>
        <strain evidence="2">XY25</strain>
    </source>
</reference>
<keyword evidence="3" id="KW-1185">Reference proteome</keyword>
<sequence>MRKFAPLLFVFLAACATVATLRLDDRFGPADPARFDRLLPSAIPAPDYWQDVRPILDRRCVTCHACYDAPCQLNLASYAGLTRGASTSQVFADRLLAAEPTRLGIDAQSNEEWRQKGFFPVLNERQPTPQANREAGVMARLLALKQAHPGPAGGPLDDKDIDFALNRPQVCTPAEGLDEYTRRHPTRGMPFGLPPLSASEHATLTRWLESGAPYRPAAPMPAALTRQIADWEAFLNADDTKSRLTARYIYEHWFIGQLWFAEQPGQYFELVRSRTPPGRPIDLIATRRPYDDPGVDRVWYRLRRLEATPAAKTHMPLQLDARRMDSLHEWFLKPDYTVSRLPSYEPETASNPFVTFRDLPLVARYRLMLDEAQFTLAGFMKGPVCRGQFALNSINDHFWVYFVAPNEASAGFMQAIIDAASPVLRLPAERESTAGLLAWKEYSRLEHEYTEARSRVTARLKQTDTRPTLNDIWDGEGRNPNAALTVFRHFDSASVIKGLAGERPQTAFLIGYPVLERMHYLLVAGFDVYGNVGHQLATRLYMDFLRMESELNFLALLPIKDRQPVLDHWYRERSKPHNDHFADAARFFPQETGIHFRSKDTLNELYDLLGKRTAKARDRSRELEASGLPAADLAALRRLSAIRGLAASRMPEDSLLVYQAPAGKSQVFSLIRNSAHTNVAEIFSEADRRLPEEDTLLAMNGIVGAYPNAIFAINRENAGRFADAVAALRSEADLARLTDAYGIRRTDPRFWPTSDAIHDYSQASRPIEFGILDYSRLENH</sequence>
<keyword evidence="1" id="KW-0732">Signal</keyword>
<evidence type="ECO:0000313" key="3">
    <source>
        <dbReference type="Proteomes" id="UP001165384"/>
    </source>
</evidence>
<name>A0ABS9K4U1_9RHOO</name>
<dbReference type="PROSITE" id="PS51257">
    <property type="entry name" value="PROKAR_LIPOPROTEIN"/>
    <property type="match status" value="1"/>
</dbReference>